<reference evidence="1" key="1">
    <citation type="submission" date="2024-12" db="EMBL/GenBank/DDBJ databases">
        <authorList>
            <person name="Wu N."/>
        </authorList>
    </citation>
    <scope>NUCLEOTIDE SEQUENCE</scope>
    <source>
        <strain evidence="1">P15</strain>
    </source>
</reference>
<name>A0ACC7NZ34_9BACL</name>
<keyword evidence="2" id="KW-1185">Reference proteome</keyword>
<dbReference type="Proteomes" id="UP001631969">
    <property type="component" value="Unassembled WGS sequence"/>
</dbReference>
<organism evidence="1 2">
    <name type="scientific">Paenibacillus mesotrionivorans</name>
    <dbReference type="NCBI Taxonomy" id="3160968"/>
    <lineage>
        <taxon>Bacteria</taxon>
        <taxon>Bacillati</taxon>
        <taxon>Bacillota</taxon>
        <taxon>Bacilli</taxon>
        <taxon>Bacillales</taxon>
        <taxon>Paenibacillaceae</taxon>
        <taxon>Paenibacillus</taxon>
    </lineage>
</organism>
<evidence type="ECO:0000313" key="2">
    <source>
        <dbReference type="Proteomes" id="UP001631969"/>
    </source>
</evidence>
<gene>
    <name evidence="1" type="ORF">ACI1P1_16755</name>
</gene>
<dbReference type="EMBL" id="JBJURJ010000010">
    <property type="protein sequence ID" value="MFM9329948.1"/>
    <property type="molecule type" value="Genomic_DNA"/>
</dbReference>
<proteinExistence type="predicted"/>
<accession>A0ACC7NZ34</accession>
<sequence>MDEKDWTILDMLAQERNITRTAERMFLSQPSLTYRLQQLERELGVPLLVYRGRRGIEFTGQGDRLVEYAREMLKRWGEMKEELAQGQGEVRGTLRLGVSRSVALYRLPDVLRRFSQQYPLVEFDISTALSQDLVGSVSSQKEQIGIVRGNPQWPDTMEMLEQEQVCILSCVPIDPEELPNRRRIAFTTDPMLSRIIENWWKQRYSQPSNVFMHVDNAEIAKRMVQNDLGYAIVPSIVLDGDDRELYRLPLAGEDSEAILWTTWMLYRQELLELPAVKAFVHFIQANYRQSIPSLYANP</sequence>
<protein>
    <submittedName>
        <fullName evidence="1">LysR family transcriptional regulator</fullName>
    </submittedName>
</protein>
<evidence type="ECO:0000313" key="1">
    <source>
        <dbReference type="EMBL" id="MFM9329948.1"/>
    </source>
</evidence>
<comment type="caution">
    <text evidence="1">The sequence shown here is derived from an EMBL/GenBank/DDBJ whole genome shotgun (WGS) entry which is preliminary data.</text>
</comment>